<feature type="transmembrane region" description="Helical" evidence="6">
    <location>
        <begin position="378"/>
        <end position="398"/>
    </location>
</feature>
<dbReference type="InterPro" id="IPR003838">
    <property type="entry name" value="ABC3_permease_C"/>
</dbReference>
<keyword evidence="2" id="KW-1003">Cell membrane</keyword>
<keyword evidence="9" id="KW-1185">Reference proteome</keyword>
<dbReference type="EMBL" id="SMCQ01000019">
    <property type="protein sequence ID" value="TCV95032.1"/>
    <property type="molecule type" value="Genomic_DNA"/>
</dbReference>
<evidence type="ECO:0000256" key="3">
    <source>
        <dbReference type="ARBA" id="ARBA00022692"/>
    </source>
</evidence>
<feature type="transmembrane region" description="Helical" evidence="6">
    <location>
        <begin position="349"/>
        <end position="372"/>
    </location>
</feature>
<protein>
    <submittedName>
        <fullName evidence="8">FtsX-like permease family protein</fullName>
    </submittedName>
</protein>
<dbReference type="GeneID" id="98916112"/>
<evidence type="ECO:0000256" key="2">
    <source>
        <dbReference type="ARBA" id="ARBA00022475"/>
    </source>
</evidence>
<reference evidence="8 9" key="1">
    <citation type="submission" date="2019-03" db="EMBL/GenBank/DDBJ databases">
        <title>Genomic Encyclopedia of Type Strains, Phase IV (KMG-IV): sequencing the most valuable type-strain genomes for metagenomic binning, comparative biology and taxonomic classification.</title>
        <authorList>
            <person name="Goeker M."/>
        </authorList>
    </citation>
    <scope>NUCLEOTIDE SEQUENCE [LARGE SCALE GENOMIC DNA]</scope>
    <source>
        <strain evidence="8 9">DSM 29487</strain>
    </source>
</reference>
<evidence type="ECO:0000256" key="6">
    <source>
        <dbReference type="SAM" id="Phobius"/>
    </source>
</evidence>
<feature type="transmembrane region" description="Helical" evidence="6">
    <location>
        <begin position="17"/>
        <end position="37"/>
    </location>
</feature>
<evidence type="ECO:0000259" key="7">
    <source>
        <dbReference type="Pfam" id="PF02687"/>
    </source>
</evidence>
<evidence type="ECO:0000256" key="5">
    <source>
        <dbReference type="ARBA" id="ARBA00023136"/>
    </source>
</evidence>
<organism evidence="8 9">
    <name type="scientific">Longibaculum muris</name>
    <dbReference type="NCBI Taxonomy" id="1796628"/>
    <lineage>
        <taxon>Bacteria</taxon>
        <taxon>Bacillati</taxon>
        <taxon>Bacillota</taxon>
        <taxon>Erysipelotrichia</taxon>
        <taxon>Erysipelotrichales</taxon>
        <taxon>Coprobacillaceae</taxon>
        <taxon>Longibaculum</taxon>
    </lineage>
</organism>
<feature type="domain" description="ABC3 transporter permease C-terminal" evidence="7">
    <location>
        <begin position="57"/>
        <end position="154"/>
    </location>
</feature>
<keyword evidence="4 6" id="KW-1133">Transmembrane helix</keyword>
<feature type="transmembrane region" description="Helical" evidence="6">
    <location>
        <begin position="193"/>
        <end position="210"/>
    </location>
</feature>
<comment type="subcellular location">
    <subcellularLocation>
        <location evidence="1">Cell membrane</location>
        <topology evidence="1">Multi-pass membrane protein</topology>
    </subcellularLocation>
</comment>
<proteinExistence type="predicted"/>
<feature type="transmembrane region" description="Helical" evidence="6">
    <location>
        <begin position="142"/>
        <end position="161"/>
    </location>
</feature>
<feature type="transmembrane region" description="Helical" evidence="6">
    <location>
        <begin position="216"/>
        <end position="236"/>
    </location>
</feature>
<dbReference type="GO" id="GO:0005886">
    <property type="term" value="C:plasma membrane"/>
    <property type="evidence" value="ECO:0007669"/>
    <property type="project" value="UniProtKB-SubCell"/>
</dbReference>
<feature type="transmembrane region" description="Helical" evidence="6">
    <location>
        <begin position="270"/>
        <end position="288"/>
    </location>
</feature>
<dbReference type="AlphaFoldDB" id="A0A4R3YRN4"/>
<feature type="transmembrane region" description="Helical" evidence="6">
    <location>
        <begin position="97"/>
        <end position="122"/>
    </location>
</feature>
<feature type="transmembrane region" description="Helical" evidence="6">
    <location>
        <begin position="294"/>
        <end position="316"/>
    </location>
</feature>
<gene>
    <name evidence="8" type="ORF">EDD60_11919</name>
</gene>
<evidence type="ECO:0000256" key="1">
    <source>
        <dbReference type="ARBA" id="ARBA00004651"/>
    </source>
</evidence>
<feature type="transmembrane region" description="Helical" evidence="6">
    <location>
        <begin position="57"/>
        <end position="76"/>
    </location>
</feature>
<dbReference type="Pfam" id="PF02687">
    <property type="entry name" value="FtsX"/>
    <property type="match status" value="1"/>
</dbReference>
<accession>A0A4R3YRN4</accession>
<evidence type="ECO:0000313" key="9">
    <source>
        <dbReference type="Proteomes" id="UP000295515"/>
    </source>
</evidence>
<name>A0A4R3YRN4_9FIRM</name>
<comment type="caution">
    <text evidence="8">The sequence shown here is derived from an EMBL/GenBank/DDBJ whole genome shotgun (WGS) entry which is preliminary data.</text>
</comment>
<evidence type="ECO:0000313" key="8">
    <source>
        <dbReference type="EMBL" id="TCV95032.1"/>
    </source>
</evidence>
<keyword evidence="5 6" id="KW-0472">Membrane</keyword>
<sequence length="410" mass="47376">MIQNAFQSIKDDFQRSLFYWLTFVLTTIFMFVFFQIACSPSIGMTFIDSHNSIVTTLSVFVIFICLLSVFFANDFYVKKKSKELAIQLVCGATFRQLTVFLLSQTVILFCLAIPIAFLLSYLLLSLLPLTITFSQEGMNVTLSMMAFEVFWCTILNLGYAYRSSIVMLIQGDRASLKQPLSLPFHFSKQMKKGLILVMFVGPIVLLYIYGKETSSTILFSMIGMIGLYQFLGQVIIPDMNQWIQQKLDSYLSLVYLGFLRRDIIFMKNHIVFQIASDVLMIGLFVMGIDNTLYMILIYVSFLATHCLLSLTILFRFSTEMIEREKLVVTLKRIGYENDALKKILRKEIILLYGMILLLGLFYLFNILLSLYLHGLMDFMILVVMILTFMIPLMLCAIINHYQYQKQMNID</sequence>
<dbReference type="RefSeq" id="WP_132226422.1">
    <property type="nucleotide sequence ID" value="NZ_JANKBF010000017.1"/>
</dbReference>
<evidence type="ECO:0000256" key="4">
    <source>
        <dbReference type="ARBA" id="ARBA00022989"/>
    </source>
</evidence>
<keyword evidence="3 6" id="KW-0812">Transmembrane</keyword>
<dbReference type="Proteomes" id="UP000295515">
    <property type="component" value="Unassembled WGS sequence"/>
</dbReference>